<dbReference type="GO" id="GO:0000160">
    <property type="term" value="P:phosphorelay signal transduction system"/>
    <property type="evidence" value="ECO:0007669"/>
    <property type="project" value="InterPro"/>
</dbReference>
<evidence type="ECO:0000313" key="4">
    <source>
        <dbReference type="EMBL" id="TXD68390.1"/>
    </source>
</evidence>
<name>A0A5C6YLY9_9FLAO</name>
<feature type="modified residue" description="4-aspartylphosphate" evidence="2">
    <location>
        <position position="69"/>
    </location>
</feature>
<reference evidence="4 5" key="1">
    <citation type="submission" date="2019-08" db="EMBL/GenBank/DDBJ databases">
        <title>Genome of Aequorivita lipolytica Y10-2 (type strain).</title>
        <authorList>
            <person name="Bowman J.P."/>
        </authorList>
    </citation>
    <scope>NUCLEOTIDE SEQUENCE [LARGE SCALE GENOMIC DNA]</scope>
    <source>
        <strain evidence="4 5">Y10-2</strain>
    </source>
</reference>
<dbReference type="PANTHER" id="PTHR43719:SF28">
    <property type="entry name" value="PEROXIDE STRESS-ACTIVATED HISTIDINE KINASE MAK1-RELATED"/>
    <property type="match status" value="1"/>
</dbReference>
<evidence type="ECO:0000256" key="1">
    <source>
        <dbReference type="ARBA" id="ARBA00022553"/>
    </source>
</evidence>
<keyword evidence="1 2" id="KW-0597">Phosphoprotein</keyword>
<protein>
    <submittedName>
        <fullName evidence="4">Response regulator</fullName>
    </submittedName>
</protein>
<organism evidence="4 5">
    <name type="scientific">Aequorivita lipolytica</name>
    <dbReference type="NCBI Taxonomy" id="153267"/>
    <lineage>
        <taxon>Bacteria</taxon>
        <taxon>Pseudomonadati</taxon>
        <taxon>Bacteroidota</taxon>
        <taxon>Flavobacteriia</taxon>
        <taxon>Flavobacteriales</taxon>
        <taxon>Flavobacteriaceae</taxon>
        <taxon>Aequorivita</taxon>
    </lineage>
</organism>
<proteinExistence type="predicted"/>
<feature type="domain" description="Response regulatory" evidence="3">
    <location>
        <begin position="20"/>
        <end position="134"/>
    </location>
</feature>
<dbReference type="Gene3D" id="3.40.50.2300">
    <property type="match status" value="1"/>
</dbReference>
<accession>A0A5C6YLY9</accession>
<dbReference type="SMART" id="SM00448">
    <property type="entry name" value="REC"/>
    <property type="match status" value="1"/>
</dbReference>
<dbReference type="SUPFAM" id="SSF52172">
    <property type="entry name" value="CheY-like"/>
    <property type="match status" value="1"/>
</dbReference>
<dbReference type="Proteomes" id="UP000321945">
    <property type="component" value="Unassembled WGS sequence"/>
</dbReference>
<dbReference type="AlphaFoldDB" id="A0A5C6YLY9"/>
<dbReference type="EMBL" id="VORU01000011">
    <property type="protein sequence ID" value="TXD68390.1"/>
    <property type="molecule type" value="Genomic_DNA"/>
</dbReference>
<evidence type="ECO:0000259" key="3">
    <source>
        <dbReference type="PROSITE" id="PS50110"/>
    </source>
</evidence>
<sequence length="135" mass="15331">MVGSNENKELRQYRDLSHLSVLIVDDNLLNQKILAKILSRSYIEPDFSKDGDDALLKCASKHYDLIFMDVHMPGKDGFEIVQYLRKIDNTAVILGFSADVTKEAIERGIKAGMNAYLTKPIEQETLFAVLNQYFS</sequence>
<dbReference type="PROSITE" id="PS50110">
    <property type="entry name" value="RESPONSE_REGULATORY"/>
    <property type="match status" value="1"/>
</dbReference>
<dbReference type="Pfam" id="PF00072">
    <property type="entry name" value="Response_reg"/>
    <property type="match status" value="1"/>
</dbReference>
<evidence type="ECO:0000256" key="2">
    <source>
        <dbReference type="PROSITE-ProRule" id="PRU00169"/>
    </source>
</evidence>
<dbReference type="InterPro" id="IPR050956">
    <property type="entry name" value="2C_system_His_kinase"/>
</dbReference>
<dbReference type="InterPro" id="IPR001789">
    <property type="entry name" value="Sig_transdc_resp-reg_receiver"/>
</dbReference>
<dbReference type="InterPro" id="IPR011006">
    <property type="entry name" value="CheY-like_superfamily"/>
</dbReference>
<keyword evidence="5" id="KW-1185">Reference proteome</keyword>
<gene>
    <name evidence="4" type="ORF">ESV24_11975</name>
</gene>
<comment type="caution">
    <text evidence="4">The sequence shown here is derived from an EMBL/GenBank/DDBJ whole genome shotgun (WGS) entry which is preliminary data.</text>
</comment>
<dbReference type="PANTHER" id="PTHR43719">
    <property type="entry name" value="TWO-COMPONENT HISTIDINE KINASE"/>
    <property type="match status" value="1"/>
</dbReference>
<dbReference type="CDD" id="cd17546">
    <property type="entry name" value="REC_hyHK_CKI1_RcsC-like"/>
    <property type="match status" value="1"/>
</dbReference>
<evidence type="ECO:0000313" key="5">
    <source>
        <dbReference type="Proteomes" id="UP000321945"/>
    </source>
</evidence>
<dbReference type="OrthoDB" id="9796457at2"/>